<keyword evidence="9" id="KW-0133">Cell shape</keyword>
<evidence type="ECO:0000256" key="7">
    <source>
        <dbReference type="ARBA" id="ARBA00022723"/>
    </source>
</evidence>
<evidence type="ECO:0000256" key="17">
    <source>
        <dbReference type="SAM" id="MobiDB-lite"/>
    </source>
</evidence>
<evidence type="ECO:0000256" key="10">
    <source>
        <dbReference type="ARBA" id="ARBA00022984"/>
    </source>
</evidence>
<protein>
    <submittedName>
        <fullName evidence="19">NTP transferase domain-containing protein</fullName>
    </submittedName>
</protein>
<gene>
    <name evidence="19" type="ORF">VLY81_00870</name>
</gene>
<feature type="region of interest" description="Disordered" evidence="17">
    <location>
        <begin position="1"/>
        <end position="20"/>
    </location>
</feature>
<evidence type="ECO:0000256" key="16">
    <source>
        <dbReference type="ARBA" id="ARBA00049628"/>
    </source>
</evidence>
<evidence type="ECO:0000256" key="13">
    <source>
        <dbReference type="ARBA" id="ARBA00023316"/>
    </source>
</evidence>
<keyword evidence="4" id="KW-0963">Cytoplasm</keyword>
<dbReference type="GO" id="GO:0016740">
    <property type="term" value="F:transferase activity"/>
    <property type="evidence" value="ECO:0007669"/>
    <property type="project" value="UniProtKB-KW"/>
</dbReference>
<dbReference type="PANTHER" id="PTHR43584">
    <property type="entry name" value="NUCLEOTIDYL TRANSFERASE"/>
    <property type="match status" value="1"/>
</dbReference>
<comment type="similarity">
    <text evidence="2">In the C-terminal section; belongs to the transferase hexapeptide repeat family.</text>
</comment>
<evidence type="ECO:0000256" key="8">
    <source>
        <dbReference type="ARBA" id="ARBA00022842"/>
    </source>
</evidence>
<keyword evidence="6" id="KW-0548">Nucleotidyltransferase</keyword>
<dbReference type="PANTHER" id="PTHR43584:SF3">
    <property type="entry name" value="BIFUNCTIONAL PROTEIN GLMU"/>
    <property type="match status" value="1"/>
</dbReference>
<keyword evidence="8" id="KW-0460">Magnesium</keyword>
<keyword evidence="7" id="KW-0479">Metal-binding</keyword>
<organism evidence="19 20">
    <name type="scientific">Geochorda subterranea</name>
    <dbReference type="NCBI Taxonomy" id="3109564"/>
    <lineage>
        <taxon>Bacteria</taxon>
        <taxon>Bacillati</taxon>
        <taxon>Bacillota</taxon>
        <taxon>Limnochordia</taxon>
        <taxon>Limnochordales</taxon>
        <taxon>Geochordaceae</taxon>
        <taxon>Geochorda</taxon>
    </lineage>
</organism>
<reference evidence="20" key="1">
    <citation type="submission" date="2023-12" db="EMBL/GenBank/DDBJ databases">
        <title>Novel isolates from deep terrestrial aquifers shed light on the physiology and ecology of the class Limnochordia.</title>
        <authorList>
            <person name="Karnachuk O.V."/>
            <person name="Lukina A.P."/>
            <person name="Avakyan M.R."/>
            <person name="Kadnikov V."/>
            <person name="Begmatov S."/>
            <person name="Beletsky A.V."/>
            <person name="Mardanov A.V."/>
            <person name="Ravin N.V."/>
        </authorList>
    </citation>
    <scope>NUCLEOTIDE SEQUENCE [LARGE SCALE GENOMIC DNA]</scope>
    <source>
        <strain evidence="20">LN</strain>
    </source>
</reference>
<comment type="function">
    <text evidence="16">Catalyzes the last two sequential reactions in the de novo biosynthetic pathway for UDP-N-acetylglucosamine (UDP-GlcNAc). The C-terminal domain catalyzes the transfer of acetyl group from acetyl coenzyme A to glucosamine-1-phosphate (GlcN-1-P) to produce N-acetylglucosamine-1-phosphate (GlcNAc-1-P), which is converted into UDP-GlcNAc by the transfer of uridine 5-monophosphate (from uridine 5-triphosphate), a reaction catalyzed by the N-terminal domain.</text>
</comment>
<evidence type="ECO:0000256" key="12">
    <source>
        <dbReference type="ARBA" id="ARBA00023315"/>
    </source>
</evidence>
<dbReference type="Proteomes" id="UP001333102">
    <property type="component" value="Chromosome"/>
</dbReference>
<evidence type="ECO:0000256" key="4">
    <source>
        <dbReference type="ARBA" id="ARBA00022490"/>
    </source>
</evidence>
<comment type="similarity">
    <text evidence="3">In the N-terminal section; belongs to the N-acetylglucosamine-1-phosphate uridyltransferase family.</text>
</comment>
<comment type="cofactor">
    <cofactor evidence="1">
        <name>Mg(2+)</name>
        <dbReference type="ChEBI" id="CHEBI:18420"/>
    </cofactor>
</comment>
<dbReference type="RefSeq" id="WP_324669130.1">
    <property type="nucleotide sequence ID" value="NZ_CP141614.1"/>
</dbReference>
<dbReference type="InterPro" id="IPR050065">
    <property type="entry name" value="GlmU-like"/>
</dbReference>
<dbReference type="SUPFAM" id="SSF53448">
    <property type="entry name" value="Nucleotide-diphospho-sugar transferases"/>
    <property type="match status" value="1"/>
</dbReference>
<evidence type="ECO:0000256" key="11">
    <source>
        <dbReference type="ARBA" id="ARBA00023268"/>
    </source>
</evidence>
<dbReference type="CDD" id="cd02540">
    <property type="entry name" value="GT2_GlmU_N_bac"/>
    <property type="match status" value="1"/>
</dbReference>
<dbReference type="InterPro" id="IPR029044">
    <property type="entry name" value="Nucleotide-diphossugar_trans"/>
</dbReference>
<evidence type="ECO:0000256" key="6">
    <source>
        <dbReference type="ARBA" id="ARBA00022695"/>
    </source>
</evidence>
<dbReference type="InterPro" id="IPR011004">
    <property type="entry name" value="Trimer_LpxA-like_sf"/>
</dbReference>
<keyword evidence="11" id="KW-0511">Multifunctional enzyme</keyword>
<dbReference type="SUPFAM" id="SSF51161">
    <property type="entry name" value="Trimeric LpxA-like enzymes"/>
    <property type="match status" value="1"/>
</dbReference>
<keyword evidence="12" id="KW-0012">Acyltransferase</keyword>
<proteinExistence type="inferred from homology"/>
<evidence type="ECO:0000256" key="14">
    <source>
        <dbReference type="ARBA" id="ARBA00048247"/>
    </source>
</evidence>
<name>A0ABZ1BPJ3_9FIRM</name>
<keyword evidence="13" id="KW-0961">Cell wall biogenesis/degradation</keyword>
<dbReference type="Pfam" id="PF12804">
    <property type="entry name" value="NTP_transf_3"/>
    <property type="match status" value="1"/>
</dbReference>
<evidence type="ECO:0000256" key="1">
    <source>
        <dbReference type="ARBA" id="ARBA00001946"/>
    </source>
</evidence>
<keyword evidence="20" id="KW-1185">Reference proteome</keyword>
<keyword evidence="10" id="KW-0573">Peptidoglycan synthesis</keyword>
<evidence type="ECO:0000313" key="20">
    <source>
        <dbReference type="Proteomes" id="UP001333102"/>
    </source>
</evidence>
<evidence type="ECO:0000256" key="9">
    <source>
        <dbReference type="ARBA" id="ARBA00022960"/>
    </source>
</evidence>
<evidence type="ECO:0000256" key="3">
    <source>
        <dbReference type="ARBA" id="ARBA00007947"/>
    </source>
</evidence>
<accession>A0ABZ1BPJ3</accession>
<feature type="domain" description="MobA-like NTP transferase" evidence="18">
    <location>
        <begin position="30"/>
        <end position="161"/>
    </location>
</feature>
<sequence>MTAWDDVSPPGGPSVAPPGRVVSHAGTAWVVLAAGMGTRMRSSHPKVLHHLCGRPMGAFFLQEARRWQPGQLVVVTGHQAARVEQELGAWAQRLGVAVRFVRQEPQRGTGDAVRRAMRALDPRVDEVAVSYADVPMLSAGTVVELVSQRRRRDAALAILTAMLDDPTGYGRVLRAPDEPDRVTGVVEERDASPEQRAIRETNAGVYAFRRDALEAALEALRPDNAQGEYYLTDTVGWLASRGERVVAVPVADPLEITGVNDRRQLRELERTLCHRVGERLLASGVTLRGGADPLLDPWVEVGPDSVVDATASLLGTTRVGRGCEIGPGAVLVDCQLGDDVSVEGVRLVACRVGNGATIGPGAWIPPGSVIAAGARIGSVAPRATYRRGGV</sequence>
<dbReference type="EMBL" id="CP141614">
    <property type="protein sequence ID" value="WRP14756.1"/>
    <property type="molecule type" value="Genomic_DNA"/>
</dbReference>
<evidence type="ECO:0000256" key="2">
    <source>
        <dbReference type="ARBA" id="ARBA00007707"/>
    </source>
</evidence>
<evidence type="ECO:0000259" key="18">
    <source>
        <dbReference type="Pfam" id="PF12804"/>
    </source>
</evidence>
<evidence type="ECO:0000256" key="15">
    <source>
        <dbReference type="ARBA" id="ARBA00048493"/>
    </source>
</evidence>
<evidence type="ECO:0000256" key="5">
    <source>
        <dbReference type="ARBA" id="ARBA00022679"/>
    </source>
</evidence>
<comment type="catalytic activity">
    <reaction evidence="14">
        <text>alpha-D-glucosamine 1-phosphate + acetyl-CoA = N-acetyl-alpha-D-glucosamine 1-phosphate + CoA + H(+)</text>
        <dbReference type="Rhea" id="RHEA:13725"/>
        <dbReference type="ChEBI" id="CHEBI:15378"/>
        <dbReference type="ChEBI" id="CHEBI:57287"/>
        <dbReference type="ChEBI" id="CHEBI:57288"/>
        <dbReference type="ChEBI" id="CHEBI:57776"/>
        <dbReference type="ChEBI" id="CHEBI:58516"/>
        <dbReference type="EC" id="2.3.1.157"/>
    </reaction>
</comment>
<keyword evidence="5 19" id="KW-0808">Transferase</keyword>
<dbReference type="Gene3D" id="2.160.10.10">
    <property type="entry name" value="Hexapeptide repeat proteins"/>
    <property type="match status" value="1"/>
</dbReference>
<comment type="catalytic activity">
    <reaction evidence="15">
        <text>N-acetyl-alpha-D-glucosamine 1-phosphate + UTP + H(+) = UDP-N-acetyl-alpha-D-glucosamine + diphosphate</text>
        <dbReference type="Rhea" id="RHEA:13509"/>
        <dbReference type="ChEBI" id="CHEBI:15378"/>
        <dbReference type="ChEBI" id="CHEBI:33019"/>
        <dbReference type="ChEBI" id="CHEBI:46398"/>
        <dbReference type="ChEBI" id="CHEBI:57705"/>
        <dbReference type="ChEBI" id="CHEBI:57776"/>
        <dbReference type="EC" id="2.7.7.23"/>
    </reaction>
</comment>
<dbReference type="Gene3D" id="3.90.550.10">
    <property type="entry name" value="Spore Coat Polysaccharide Biosynthesis Protein SpsA, Chain A"/>
    <property type="match status" value="1"/>
</dbReference>
<evidence type="ECO:0000313" key="19">
    <source>
        <dbReference type="EMBL" id="WRP14756.1"/>
    </source>
</evidence>
<dbReference type="InterPro" id="IPR025877">
    <property type="entry name" value="MobA-like_NTP_Trfase"/>
</dbReference>